<reference evidence="1" key="1">
    <citation type="journal article" date="2021" name="Mol. Plant Microbe Interact.">
        <title>Complete Genome Sequence of the Plant-Pathogenic Fungus Colletotrichum lupini.</title>
        <authorList>
            <person name="Baroncelli R."/>
            <person name="Pensec F."/>
            <person name="Da Lio D."/>
            <person name="Boufleur T."/>
            <person name="Vicente I."/>
            <person name="Sarrocco S."/>
            <person name="Picot A."/>
            <person name="Baraldi E."/>
            <person name="Sukno S."/>
            <person name="Thon M."/>
            <person name="Le Floch G."/>
        </authorList>
    </citation>
    <scope>NUCLEOTIDE SEQUENCE</scope>
    <source>
        <strain evidence="1">IMI 504893</strain>
    </source>
</reference>
<dbReference type="EMBL" id="CP019479">
    <property type="protein sequence ID" value="UQC88332.1"/>
    <property type="molecule type" value="Genomic_DNA"/>
</dbReference>
<keyword evidence="2" id="KW-1185">Reference proteome</keyword>
<dbReference type="AlphaFoldDB" id="A0A9Q8T3A4"/>
<organism evidence="1 2">
    <name type="scientific">Colletotrichum lupini</name>
    <dbReference type="NCBI Taxonomy" id="145971"/>
    <lineage>
        <taxon>Eukaryota</taxon>
        <taxon>Fungi</taxon>
        <taxon>Dikarya</taxon>
        <taxon>Ascomycota</taxon>
        <taxon>Pezizomycotina</taxon>
        <taxon>Sordariomycetes</taxon>
        <taxon>Hypocreomycetidae</taxon>
        <taxon>Glomerellales</taxon>
        <taxon>Glomerellaceae</taxon>
        <taxon>Colletotrichum</taxon>
        <taxon>Colletotrichum acutatum species complex</taxon>
    </lineage>
</organism>
<feature type="non-terminal residue" evidence="1">
    <location>
        <position position="1"/>
    </location>
</feature>
<sequence>FIYNAAFGFINNKKLKGFRFFLISIY</sequence>
<evidence type="ECO:0000313" key="1">
    <source>
        <dbReference type="EMBL" id="UQC88332.1"/>
    </source>
</evidence>
<proteinExistence type="predicted"/>
<name>A0A9Q8T3A4_9PEZI</name>
<evidence type="ECO:0000313" key="2">
    <source>
        <dbReference type="Proteomes" id="UP000830671"/>
    </source>
</evidence>
<gene>
    <name evidence="1" type="ORF">CLUP02_13855</name>
</gene>
<accession>A0A9Q8T3A4</accession>
<dbReference type="Proteomes" id="UP000830671">
    <property type="component" value="Chromosome 7"/>
</dbReference>
<protein>
    <submittedName>
        <fullName evidence="1">Uncharacterized protein</fullName>
    </submittedName>
</protein>